<dbReference type="PANTHER" id="PTHR44688">
    <property type="entry name" value="DNA-BINDING TRANSCRIPTIONAL ACTIVATOR DEVR_DOSR"/>
    <property type="match status" value="1"/>
</dbReference>
<keyword evidence="6" id="KW-1185">Reference proteome</keyword>
<comment type="caution">
    <text evidence="5">The sequence shown here is derived from an EMBL/GenBank/DDBJ whole genome shotgun (WGS) entry which is preliminary data.</text>
</comment>
<keyword evidence="3" id="KW-0804">Transcription</keyword>
<evidence type="ECO:0000259" key="4">
    <source>
        <dbReference type="PROSITE" id="PS50043"/>
    </source>
</evidence>
<sequence>MAGGPAGAYERMLAVAVAALHEREPERLWPMVAAALPGLCGGESLIYKLGEWTDRTGAMGLSPAAAAHLGRIDDIGDGAMAVLRRGYPFADHYATAGAVRRPGTAHRMAGRGWARSRTAGTISRLMDADHVLAIPLPGTSTPVTGCLVYRAGADFTEDQVRAAEQLQPLLAGVEQQRQLLERLRASTAAREAPEATADSRLTPRQVTVLLLLADALTASAIAHRLGISVRTVHKHVESLYRKLGTRDRVSTVLRAQEIGLLPRRAGR</sequence>
<evidence type="ECO:0000256" key="3">
    <source>
        <dbReference type="ARBA" id="ARBA00023163"/>
    </source>
</evidence>
<name>A0ABU4F427_9ACTN</name>
<dbReference type="RefSeq" id="WP_317770245.1">
    <property type="nucleotide sequence ID" value="NZ_JAWMAJ010000011.1"/>
</dbReference>
<accession>A0ABU4F427</accession>
<reference evidence="5 6" key="1">
    <citation type="submission" date="2023-10" db="EMBL/GenBank/DDBJ databases">
        <title>Characterization of rhizosphere-enriched actinobacteria from wheat plants lab-grown on chernevaya soil.</title>
        <authorList>
            <person name="Tikhonova E.N."/>
            <person name="Konopkin A."/>
            <person name="Kravchenko I.K."/>
        </authorList>
    </citation>
    <scope>NUCLEOTIDE SEQUENCE [LARGE SCALE GENOMIC DNA]</scope>
    <source>
        <strain evidence="5 6">RR29</strain>
    </source>
</reference>
<dbReference type="InterPro" id="IPR016032">
    <property type="entry name" value="Sig_transdc_resp-reg_C-effctor"/>
</dbReference>
<organism evidence="5 6">
    <name type="scientific">Streptomyces prunicolor</name>
    <dbReference type="NCBI Taxonomy" id="67348"/>
    <lineage>
        <taxon>Bacteria</taxon>
        <taxon>Bacillati</taxon>
        <taxon>Actinomycetota</taxon>
        <taxon>Actinomycetes</taxon>
        <taxon>Kitasatosporales</taxon>
        <taxon>Streptomycetaceae</taxon>
        <taxon>Streptomyces</taxon>
    </lineage>
</organism>
<evidence type="ECO:0000256" key="1">
    <source>
        <dbReference type="ARBA" id="ARBA00023015"/>
    </source>
</evidence>
<evidence type="ECO:0000313" key="5">
    <source>
        <dbReference type="EMBL" id="MDV7215349.1"/>
    </source>
</evidence>
<dbReference type="PANTHER" id="PTHR44688:SF16">
    <property type="entry name" value="DNA-BINDING TRANSCRIPTIONAL ACTIVATOR DEVR_DOSR"/>
    <property type="match status" value="1"/>
</dbReference>
<evidence type="ECO:0000313" key="6">
    <source>
        <dbReference type="Proteomes" id="UP001187346"/>
    </source>
</evidence>
<keyword evidence="1" id="KW-0805">Transcription regulation</keyword>
<dbReference type="EMBL" id="JAWMAJ010000011">
    <property type="protein sequence ID" value="MDV7215349.1"/>
    <property type="molecule type" value="Genomic_DNA"/>
</dbReference>
<dbReference type="InterPro" id="IPR000792">
    <property type="entry name" value="Tscrpt_reg_LuxR_C"/>
</dbReference>
<keyword evidence="2" id="KW-0238">DNA-binding</keyword>
<protein>
    <submittedName>
        <fullName evidence="5">LuxR C-terminal-related transcriptional regulator</fullName>
    </submittedName>
</protein>
<proteinExistence type="predicted"/>
<dbReference type="PROSITE" id="PS50043">
    <property type="entry name" value="HTH_LUXR_2"/>
    <property type="match status" value="1"/>
</dbReference>
<dbReference type="Pfam" id="PF00196">
    <property type="entry name" value="GerE"/>
    <property type="match status" value="1"/>
</dbReference>
<dbReference type="SMART" id="SM00421">
    <property type="entry name" value="HTH_LUXR"/>
    <property type="match status" value="1"/>
</dbReference>
<dbReference type="Gene3D" id="1.10.10.10">
    <property type="entry name" value="Winged helix-like DNA-binding domain superfamily/Winged helix DNA-binding domain"/>
    <property type="match status" value="1"/>
</dbReference>
<dbReference type="Proteomes" id="UP001187346">
    <property type="component" value="Unassembled WGS sequence"/>
</dbReference>
<evidence type="ECO:0000256" key="2">
    <source>
        <dbReference type="ARBA" id="ARBA00023125"/>
    </source>
</evidence>
<dbReference type="SUPFAM" id="SSF46894">
    <property type="entry name" value="C-terminal effector domain of the bipartite response regulators"/>
    <property type="match status" value="1"/>
</dbReference>
<dbReference type="PRINTS" id="PR00038">
    <property type="entry name" value="HTHLUXR"/>
</dbReference>
<dbReference type="InterPro" id="IPR036388">
    <property type="entry name" value="WH-like_DNA-bd_sf"/>
</dbReference>
<feature type="domain" description="HTH luxR-type" evidence="4">
    <location>
        <begin position="194"/>
        <end position="259"/>
    </location>
</feature>
<gene>
    <name evidence="5" type="ORF">R5A26_05235</name>
</gene>